<dbReference type="Pfam" id="PF12895">
    <property type="entry name" value="ANAPC3"/>
    <property type="match status" value="1"/>
</dbReference>
<keyword evidence="4" id="KW-0677">Repeat</keyword>
<dbReference type="PROSITE" id="PS50005">
    <property type="entry name" value="TPR"/>
    <property type="match status" value="1"/>
</dbReference>
<dbReference type="InterPro" id="IPR011990">
    <property type="entry name" value="TPR-like_helical_dom_sf"/>
</dbReference>
<evidence type="ECO:0000256" key="6">
    <source>
        <dbReference type="PROSITE-ProRule" id="PRU00339"/>
    </source>
</evidence>
<organism evidence="7 8">
    <name type="scientific">Cirrhinus mrigala</name>
    <name type="common">Mrigala</name>
    <dbReference type="NCBI Taxonomy" id="683832"/>
    <lineage>
        <taxon>Eukaryota</taxon>
        <taxon>Metazoa</taxon>
        <taxon>Chordata</taxon>
        <taxon>Craniata</taxon>
        <taxon>Vertebrata</taxon>
        <taxon>Euteleostomi</taxon>
        <taxon>Actinopterygii</taxon>
        <taxon>Neopterygii</taxon>
        <taxon>Teleostei</taxon>
        <taxon>Ostariophysi</taxon>
        <taxon>Cypriniformes</taxon>
        <taxon>Cyprinidae</taxon>
        <taxon>Labeoninae</taxon>
        <taxon>Labeonini</taxon>
        <taxon>Cirrhinus</taxon>
    </lineage>
</organism>
<keyword evidence="8" id="KW-1185">Reference proteome</keyword>
<keyword evidence="3" id="KW-0808">Transferase</keyword>
<feature type="repeat" description="TPR" evidence="6">
    <location>
        <begin position="7"/>
        <end position="40"/>
    </location>
</feature>
<protein>
    <recommendedName>
        <fullName evidence="2">RING-type E3 ubiquitin transferase</fullName>
        <ecNumber evidence="2">2.3.2.27</ecNumber>
    </recommendedName>
</protein>
<gene>
    <name evidence="7" type="ORF">M9458_047446</name>
</gene>
<dbReference type="PANTHER" id="PTHR46803:SF2">
    <property type="entry name" value="E3 UBIQUITIN-PROTEIN LIGASE CHIP"/>
    <property type="match status" value="1"/>
</dbReference>
<dbReference type="GO" id="GO:0061630">
    <property type="term" value="F:ubiquitin protein ligase activity"/>
    <property type="evidence" value="ECO:0007669"/>
    <property type="project" value="UniProtKB-EC"/>
</dbReference>
<evidence type="ECO:0000313" key="8">
    <source>
        <dbReference type="Proteomes" id="UP001529510"/>
    </source>
</evidence>
<evidence type="ECO:0000256" key="3">
    <source>
        <dbReference type="ARBA" id="ARBA00022679"/>
    </source>
</evidence>
<name>A0ABD0N1Z3_CIRMR</name>
<comment type="caution">
    <text evidence="7">The sequence shown here is derived from an EMBL/GenBank/DDBJ whole genome shotgun (WGS) entry which is preliminary data.</text>
</comment>
<evidence type="ECO:0000256" key="4">
    <source>
        <dbReference type="ARBA" id="ARBA00022737"/>
    </source>
</evidence>
<evidence type="ECO:0000313" key="7">
    <source>
        <dbReference type="EMBL" id="KAL0156200.1"/>
    </source>
</evidence>
<reference evidence="7 8" key="1">
    <citation type="submission" date="2024-05" db="EMBL/GenBank/DDBJ databases">
        <title>Genome sequencing and assembly of Indian major carp, Cirrhinus mrigala (Hamilton, 1822).</title>
        <authorList>
            <person name="Mohindra V."/>
            <person name="Chowdhury L.M."/>
            <person name="Lal K."/>
            <person name="Jena J.K."/>
        </authorList>
    </citation>
    <scope>NUCLEOTIDE SEQUENCE [LARGE SCALE GENOMIC DNA]</scope>
    <source>
        <strain evidence="7">CM1030</strain>
        <tissue evidence="7">Blood</tissue>
    </source>
</reference>
<accession>A0ABD0N1Z3</accession>
<evidence type="ECO:0000256" key="1">
    <source>
        <dbReference type="ARBA" id="ARBA00000900"/>
    </source>
</evidence>
<dbReference type="EMBL" id="JAMKFB020000024">
    <property type="protein sequence ID" value="KAL0156200.1"/>
    <property type="molecule type" value="Genomic_DNA"/>
</dbReference>
<evidence type="ECO:0000256" key="2">
    <source>
        <dbReference type="ARBA" id="ARBA00012483"/>
    </source>
</evidence>
<dbReference type="PANTHER" id="PTHR46803">
    <property type="entry name" value="E3 UBIQUITIN-PROTEIN LIGASE CHIP"/>
    <property type="match status" value="1"/>
</dbReference>
<keyword evidence="6" id="KW-0802">TPR repeat</keyword>
<feature type="non-terminal residue" evidence="7">
    <location>
        <position position="1"/>
    </location>
</feature>
<dbReference type="AlphaFoldDB" id="A0ABD0N1Z3"/>
<dbReference type="Proteomes" id="UP001529510">
    <property type="component" value="Unassembled WGS sequence"/>
</dbReference>
<dbReference type="SMART" id="SM00028">
    <property type="entry name" value="TPR"/>
    <property type="match status" value="1"/>
</dbReference>
<feature type="non-terminal residue" evidence="7">
    <location>
        <position position="66"/>
    </location>
</feature>
<dbReference type="EC" id="2.3.2.27" evidence="2"/>
<dbReference type="InterPro" id="IPR019734">
    <property type="entry name" value="TPR_rpt"/>
</dbReference>
<evidence type="ECO:0000256" key="5">
    <source>
        <dbReference type="ARBA" id="ARBA00022786"/>
    </source>
</evidence>
<dbReference type="GO" id="GO:0016567">
    <property type="term" value="P:protein ubiquitination"/>
    <property type="evidence" value="ECO:0007669"/>
    <property type="project" value="UniProtKB-ARBA"/>
</dbReference>
<dbReference type="SUPFAM" id="SSF48452">
    <property type="entry name" value="TPR-like"/>
    <property type="match status" value="1"/>
</dbReference>
<keyword evidence="5" id="KW-0833">Ubl conjugation pathway</keyword>
<proteinExistence type="predicted"/>
<comment type="catalytic activity">
    <reaction evidence="1">
        <text>S-ubiquitinyl-[E2 ubiquitin-conjugating enzyme]-L-cysteine + [acceptor protein]-L-lysine = [E2 ubiquitin-conjugating enzyme]-L-cysteine + N(6)-ubiquitinyl-[acceptor protein]-L-lysine.</text>
        <dbReference type="EC" id="2.3.2.27"/>
    </reaction>
</comment>
<dbReference type="Gene3D" id="1.25.40.10">
    <property type="entry name" value="Tetratricopeptide repeat domain"/>
    <property type="match status" value="1"/>
</dbReference>
<sequence>NRNPSVAVYYTNRALCYVKLQQYDKALADCKHALELDSQSVKAHFFLGQCQLELENYEEAIGNLQR</sequence>